<organism evidence="1 2">
    <name type="scientific">Mycobacterium tuberculosis</name>
    <dbReference type="NCBI Taxonomy" id="1773"/>
    <lineage>
        <taxon>Bacteria</taxon>
        <taxon>Bacillati</taxon>
        <taxon>Actinomycetota</taxon>
        <taxon>Actinomycetes</taxon>
        <taxon>Mycobacteriales</taxon>
        <taxon>Mycobacteriaceae</taxon>
        <taxon>Mycobacterium</taxon>
        <taxon>Mycobacterium tuberculosis complex</taxon>
    </lineage>
</organism>
<proteinExistence type="predicted"/>
<gene>
    <name evidence="1" type="ORF">ERS007741_04408</name>
</gene>
<protein>
    <submittedName>
        <fullName evidence="1">Uncharacterized protein</fullName>
    </submittedName>
</protein>
<dbReference type="EMBL" id="CHKL01000914">
    <property type="protein sequence ID" value="COX44923.1"/>
    <property type="molecule type" value="Genomic_DNA"/>
</dbReference>
<evidence type="ECO:0000313" key="2">
    <source>
        <dbReference type="Proteomes" id="UP000048600"/>
    </source>
</evidence>
<sequence>MHQHYRRTIGRPGVRNVDPDAFRHIHVPMFDTFQGGQSDHCLTSLCQNRIPVDSACTGRVAHTIGWQTTAAGADPRDPGKLSLTICAPLLHLGSYLSAPAVRDCRDCESGDATRRCGVARFTVAQ</sequence>
<reference evidence="1 2" key="1">
    <citation type="submission" date="2015-03" db="EMBL/GenBank/DDBJ databases">
        <authorList>
            <consortium name="Pathogen Informatics"/>
        </authorList>
    </citation>
    <scope>NUCLEOTIDE SEQUENCE [LARGE SCALE GENOMIC DNA]</scope>
    <source>
        <strain evidence="1 2">P00601463</strain>
    </source>
</reference>
<dbReference type="Proteomes" id="UP000048600">
    <property type="component" value="Unassembled WGS sequence"/>
</dbReference>
<accession>A0A655JQW8</accession>
<dbReference type="AlphaFoldDB" id="A0A655JQW8"/>
<name>A0A655JQW8_MYCTX</name>
<evidence type="ECO:0000313" key="1">
    <source>
        <dbReference type="EMBL" id="COX44923.1"/>
    </source>
</evidence>